<dbReference type="InterPro" id="IPR008977">
    <property type="entry name" value="PHM/PNGase_F_dom_sf"/>
</dbReference>
<dbReference type="SUPFAM" id="SSF49742">
    <property type="entry name" value="PHM/PNGase F"/>
    <property type="match status" value="1"/>
</dbReference>
<evidence type="ECO:0000313" key="4">
    <source>
        <dbReference type="EMBL" id="CAI9735060.1"/>
    </source>
</evidence>
<gene>
    <name evidence="4" type="ORF">OCTVUL_1B014282</name>
</gene>
<keyword evidence="2" id="KW-0732">Signal</keyword>
<dbReference type="SMART" id="SM01290">
    <property type="entry name" value="N-glycanase_N"/>
    <property type="match status" value="1"/>
</dbReference>
<dbReference type="InterPro" id="IPR015196">
    <property type="entry name" value="PngaseF_N"/>
</dbReference>
<dbReference type="GO" id="GO:0016715">
    <property type="term" value="F:oxidoreductase activity, acting on paired donors, with incorporation or reduction of molecular oxygen, reduced ascorbate as one donor, and incorporation of one atom of oxygen"/>
    <property type="evidence" value="ECO:0007669"/>
    <property type="project" value="InterPro"/>
</dbReference>
<organism evidence="4 5">
    <name type="scientific">Octopus vulgaris</name>
    <name type="common">Common octopus</name>
    <dbReference type="NCBI Taxonomy" id="6645"/>
    <lineage>
        <taxon>Eukaryota</taxon>
        <taxon>Metazoa</taxon>
        <taxon>Spiralia</taxon>
        <taxon>Lophotrochozoa</taxon>
        <taxon>Mollusca</taxon>
        <taxon>Cephalopoda</taxon>
        <taxon>Coleoidea</taxon>
        <taxon>Octopodiformes</taxon>
        <taxon>Octopoda</taxon>
        <taxon>Incirrata</taxon>
        <taxon>Octopodidae</taxon>
        <taxon>Octopus</taxon>
    </lineage>
</organism>
<evidence type="ECO:0000313" key="5">
    <source>
        <dbReference type="Proteomes" id="UP001162480"/>
    </source>
</evidence>
<dbReference type="InterPro" id="IPR014784">
    <property type="entry name" value="Cu2_ascorb_mOase-like_C"/>
</dbReference>
<dbReference type="PANTHER" id="PTHR39319:SF1">
    <property type="entry name" value="SI:DKEY-256H2.1"/>
    <property type="match status" value="1"/>
</dbReference>
<dbReference type="Gene3D" id="3.50.30.30">
    <property type="match status" value="1"/>
</dbReference>
<dbReference type="InterPro" id="IPR015197">
    <property type="entry name" value="PngaseF_C"/>
</dbReference>
<evidence type="ECO:0000256" key="2">
    <source>
        <dbReference type="SAM" id="SignalP"/>
    </source>
</evidence>
<reference evidence="4" key="1">
    <citation type="submission" date="2023-08" db="EMBL/GenBank/DDBJ databases">
        <authorList>
            <person name="Alioto T."/>
            <person name="Alioto T."/>
            <person name="Gomez Garrido J."/>
        </authorList>
    </citation>
    <scope>NUCLEOTIDE SEQUENCE</scope>
</reference>
<evidence type="ECO:0000259" key="3">
    <source>
        <dbReference type="SMART" id="SM01290"/>
    </source>
</evidence>
<keyword evidence="1" id="KW-1015">Disulfide bond</keyword>
<protein>
    <submittedName>
        <fullName evidence="4">XP_029647183.1uncharacterized protein LOC115221110</fullName>
    </submittedName>
</protein>
<evidence type="ECO:0000256" key="1">
    <source>
        <dbReference type="ARBA" id="ARBA00023157"/>
    </source>
</evidence>
<accession>A0AA36BIK9</accession>
<dbReference type="Gene3D" id="2.60.120.230">
    <property type="match status" value="2"/>
</dbReference>
<dbReference type="Pfam" id="PF09112">
    <property type="entry name" value="N-glycanase_N"/>
    <property type="match status" value="1"/>
</dbReference>
<dbReference type="EMBL" id="OX597830">
    <property type="protein sequence ID" value="CAI9735060.1"/>
    <property type="molecule type" value="Genomic_DNA"/>
</dbReference>
<feature type="domain" description="Peptide-N-glycosidase F N-terminal" evidence="3">
    <location>
        <begin position="400"/>
        <end position="524"/>
    </location>
</feature>
<dbReference type="InterPro" id="IPR053251">
    <property type="entry name" value="N-glycanase"/>
</dbReference>
<dbReference type="Proteomes" id="UP001162480">
    <property type="component" value="Chromosome 17"/>
</dbReference>
<keyword evidence="5" id="KW-1185">Reference proteome</keyword>
<feature type="chain" id="PRO_5041358521" evidence="2">
    <location>
        <begin position="24"/>
        <end position="712"/>
    </location>
</feature>
<name>A0AA36BIK9_OCTVU</name>
<sequence>MATHMNLTFLTLCVYLLFGLSVGEYQLRYQNIPGRDIQKLSTSHRGQLRSFQNNVALRNLKARQHHGNPKRPTDGFGRFTYTPNDKAPPFVLNSLEGTLKYPSALFANSSLIFVVFDNQSSYVDCMWHSNEALLPLVQSKLEDIHYVFLPSGNEDPLLTAKWLYKRLESLGTKSSSNWKFNHKNFHFAIQSVSNLTNWIPDCLNEWACSDHGCGHDQVIINFEGNHLPVTLKRLDARYDWLPSPKNFINKTVELDIIWNGCKRIPHLSPPDKVALVYNNGCSIFQQITNVQAAGYKGAVIMMRPGEPLQDMNCNGEQCTKPLAIFATAVPYSKPVLHNGPLTIKFQNTPSQNFYMAIDPLGKLTEVGWMLYPSANFLVWQAEWMKFQNKLERRLWNKDLLVPLFENATMQGKSGIVANVTLPPLETLRTYSTFELQVNLSCPGTRDEDCPAWDRTVGLHVCCNQSSPLCNMELGRWITPFRRRIGIWVTDVSPLLPLLTSRQCTFRMFTDPWASPWKPSASLRFSNPHMSSSNSSYPEEAKPLFLPGAVFDHNYNNHFKPYFFEVDQKYSKIMIYAVITGHGSDENGCGEFCVTSHHFNINGKVYNITFDNAGTPLGCANKAPIGVVPNEHGTWLYGRDGWCDGLQVDPWLIDITNDTSKQNVIKYFALAFLPIEDVDEAYKKLMDDEEIPAEFIAYFNLTYRGIVRGCGVI</sequence>
<dbReference type="Pfam" id="PF09113">
    <property type="entry name" value="N-glycanase_C"/>
    <property type="match status" value="1"/>
</dbReference>
<feature type="signal peptide" evidence="2">
    <location>
        <begin position="1"/>
        <end position="23"/>
    </location>
</feature>
<dbReference type="PANTHER" id="PTHR39319">
    <property type="entry name" value="SI:DKEY-256H2.1"/>
    <property type="match status" value="1"/>
</dbReference>
<proteinExistence type="predicted"/>
<dbReference type="AlphaFoldDB" id="A0AA36BIK9"/>